<dbReference type="Gene3D" id="3.30.559.30">
    <property type="entry name" value="Nonribosomal peptide synthetase, condensation domain"/>
    <property type="match status" value="1"/>
</dbReference>
<dbReference type="Gene3D" id="3.40.50.12780">
    <property type="entry name" value="N-terminal domain of ligase-like"/>
    <property type="match status" value="1"/>
</dbReference>
<dbReference type="PROSITE" id="PS00012">
    <property type="entry name" value="PHOSPHOPANTETHEINE"/>
    <property type="match status" value="1"/>
</dbReference>
<dbReference type="PROSITE" id="PS50075">
    <property type="entry name" value="CARRIER"/>
    <property type="match status" value="1"/>
</dbReference>
<dbReference type="NCBIfam" id="TIGR01733">
    <property type="entry name" value="AA-adenyl-dom"/>
    <property type="match status" value="1"/>
</dbReference>
<dbReference type="InterPro" id="IPR020845">
    <property type="entry name" value="AMP-binding_CS"/>
</dbReference>
<dbReference type="InterPro" id="IPR001242">
    <property type="entry name" value="Condensation_dom"/>
</dbReference>
<feature type="domain" description="Carrier" evidence="4">
    <location>
        <begin position="977"/>
        <end position="1052"/>
    </location>
</feature>
<dbReference type="GO" id="GO:0044550">
    <property type="term" value="P:secondary metabolite biosynthetic process"/>
    <property type="evidence" value="ECO:0007669"/>
    <property type="project" value="TreeGrafter"/>
</dbReference>
<dbReference type="PROSITE" id="PS00455">
    <property type="entry name" value="AMP_BINDING"/>
    <property type="match status" value="1"/>
</dbReference>
<dbReference type="GO" id="GO:0003824">
    <property type="term" value="F:catalytic activity"/>
    <property type="evidence" value="ECO:0007669"/>
    <property type="project" value="InterPro"/>
</dbReference>
<dbReference type="EMBL" id="CP109546">
    <property type="protein sequence ID" value="WTZ10564.1"/>
    <property type="molecule type" value="Genomic_DNA"/>
</dbReference>
<dbReference type="Pfam" id="PF00550">
    <property type="entry name" value="PP-binding"/>
    <property type="match status" value="1"/>
</dbReference>
<dbReference type="SMART" id="SM00823">
    <property type="entry name" value="PKS_PP"/>
    <property type="match status" value="1"/>
</dbReference>
<evidence type="ECO:0000256" key="3">
    <source>
        <dbReference type="ARBA" id="ARBA00022553"/>
    </source>
</evidence>
<dbReference type="InterPro" id="IPR036736">
    <property type="entry name" value="ACP-like_sf"/>
</dbReference>
<gene>
    <name evidence="5" type="ORF">OG699_22835</name>
</gene>
<dbReference type="InterPro" id="IPR029058">
    <property type="entry name" value="AB_hydrolase_fold"/>
</dbReference>
<evidence type="ECO:0000256" key="1">
    <source>
        <dbReference type="ARBA" id="ARBA00001957"/>
    </source>
</evidence>
<evidence type="ECO:0000256" key="2">
    <source>
        <dbReference type="ARBA" id="ARBA00022450"/>
    </source>
</evidence>
<dbReference type="AlphaFoldDB" id="A0AAU3HZX0"/>
<dbReference type="InterPro" id="IPR045851">
    <property type="entry name" value="AMP-bd_C_sf"/>
</dbReference>
<dbReference type="InterPro" id="IPR009081">
    <property type="entry name" value="PP-bd_ACP"/>
</dbReference>
<dbReference type="PANTHER" id="PTHR45527">
    <property type="entry name" value="NONRIBOSOMAL PEPTIDE SYNTHETASE"/>
    <property type="match status" value="1"/>
</dbReference>
<dbReference type="GO" id="GO:0005829">
    <property type="term" value="C:cytosol"/>
    <property type="evidence" value="ECO:0007669"/>
    <property type="project" value="TreeGrafter"/>
</dbReference>
<dbReference type="GO" id="GO:0031177">
    <property type="term" value="F:phosphopantetheine binding"/>
    <property type="evidence" value="ECO:0007669"/>
    <property type="project" value="InterPro"/>
</dbReference>
<dbReference type="InterPro" id="IPR000873">
    <property type="entry name" value="AMP-dep_synth/lig_dom"/>
</dbReference>
<keyword evidence="2" id="KW-0596">Phosphopantetheine</keyword>
<dbReference type="GO" id="GO:0017000">
    <property type="term" value="P:antibiotic biosynthetic process"/>
    <property type="evidence" value="ECO:0007669"/>
    <property type="project" value="UniProtKB-ARBA"/>
</dbReference>
<dbReference type="InterPro" id="IPR006162">
    <property type="entry name" value="Ppantetheine_attach_site"/>
</dbReference>
<evidence type="ECO:0000313" key="5">
    <source>
        <dbReference type="EMBL" id="WTZ10564.1"/>
    </source>
</evidence>
<dbReference type="Pfam" id="PF00501">
    <property type="entry name" value="AMP-binding"/>
    <property type="match status" value="1"/>
</dbReference>
<dbReference type="Gene3D" id="3.40.50.1820">
    <property type="entry name" value="alpha/beta hydrolase"/>
    <property type="match status" value="1"/>
</dbReference>
<dbReference type="Gene3D" id="3.30.300.30">
    <property type="match status" value="1"/>
</dbReference>
<dbReference type="InterPro" id="IPR010071">
    <property type="entry name" value="AA_adenyl_dom"/>
</dbReference>
<reference evidence="5" key="1">
    <citation type="submission" date="2022-10" db="EMBL/GenBank/DDBJ databases">
        <title>The complete genomes of actinobacterial strains from the NBC collection.</title>
        <authorList>
            <person name="Joergensen T.S."/>
            <person name="Alvarez Arevalo M."/>
            <person name="Sterndorff E.B."/>
            <person name="Faurdal D."/>
            <person name="Vuksanovic O."/>
            <person name="Mourched A.-S."/>
            <person name="Charusanti P."/>
            <person name="Shaw S."/>
            <person name="Blin K."/>
            <person name="Weber T."/>
        </authorList>
    </citation>
    <scope>NUCLEOTIDE SEQUENCE</scope>
    <source>
        <strain evidence="5">NBC_01393</strain>
    </source>
</reference>
<comment type="cofactor">
    <cofactor evidence="1">
        <name>pantetheine 4'-phosphate</name>
        <dbReference type="ChEBI" id="CHEBI:47942"/>
    </cofactor>
</comment>
<accession>A0AAU3HZX0</accession>
<dbReference type="Pfam" id="PF00668">
    <property type="entry name" value="Condensation"/>
    <property type="match status" value="1"/>
</dbReference>
<dbReference type="InterPro" id="IPR020806">
    <property type="entry name" value="PKS_PP-bd"/>
</dbReference>
<evidence type="ECO:0000259" key="4">
    <source>
        <dbReference type="PROSITE" id="PS50075"/>
    </source>
</evidence>
<proteinExistence type="predicted"/>
<dbReference type="SUPFAM" id="SSF52777">
    <property type="entry name" value="CoA-dependent acyltransferases"/>
    <property type="match status" value="2"/>
</dbReference>
<name>A0AAU3HZX0_9ACTN</name>
<dbReference type="CDD" id="cd19540">
    <property type="entry name" value="LCL_NRPS-like"/>
    <property type="match status" value="1"/>
</dbReference>
<dbReference type="InterPro" id="IPR042099">
    <property type="entry name" value="ANL_N_sf"/>
</dbReference>
<dbReference type="InterPro" id="IPR023213">
    <property type="entry name" value="CAT-like_dom_sf"/>
</dbReference>
<dbReference type="SUPFAM" id="SSF47336">
    <property type="entry name" value="ACP-like"/>
    <property type="match status" value="1"/>
</dbReference>
<dbReference type="PANTHER" id="PTHR45527:SF1">
    <property type="entry name" value="FATTY ACID SYNTHASE"/>
    <property type="match status" value="1"/>
</dbReference>
<dbReference type="SMART" id="SM01294">
    <property type="entry name" value="PKS_PP_betabranch"/>
    <property type="match status" value="1"/>
</dbReference>
<keyword evidence="3" id="KW-0597">Phosphoprotein</keyword>
<sequence length="1063" mass="114325">MSAEPAEYPASFAQQRFWFFNRLEGPSSAYNVQVVLELRGPLDRAALEAAVLDVVERHESLRTILGERDGEPCQRVLQSAATGLGLQPLAADLLPAELDRPFNLDTDLPIRAFLVEEAPEQHALALVMHHVVCDGWSMTPLLGDLSTAYAARVAGSAPGWEPLEVQYADYALWQRELLGDEDDPDGLGTRQLDYWVKTLDNLPGELELPYDRVRPAVAGYRGGVVSFPVPAELHAGLDDIAQQTGASLFMVLQAAVAALLSRLGAGPDIPVGTVVAGRTDEALDNLVGGFVNTLVLRTDVSGAPSFRELVTRVRETCLAAYDHQDLPFERLVEKLNPARVRSRHPLFQVMVKLHNGDETDAEVPLTGLTTALRPIDTDTARFDLAWDFVETAPSAQSGELTAHLSYATDLFDPETAEQLRDWLLRTLTVAVATPELSVALMPLADEAEQRALLSGFPLPEADLEHGVVERIRDHAAARPDAVAVIDEQGTTSYVALVGRADRVARTLAESGADRGSVVAVLGSRGAAVISGILGITTVGAVYLPLDPLAPDARVQALLAEAGAARLLADPAHLEQARRIAASCARPPLVMPIEAGAEPPAALMEVRGGPDDLAYVLFTSGSTGKPKGALVRRRGMLNNCLNQASATGIGIGTVVAASAPLTFDISMWQMFAPLIFGGTVRAVPDDVVRDPCALFDLAGADRVDMMQVVPSVLQTALDEWDTGAAPAPLLHLACLATVGEALPASLCRRWSARYPTIPLVNCYGPTECSDIVARTTIPADNLPADSRTPIGRAVPGARLYVLEENLQWTPTGIAGELWIGGIVVGGGYLGDARRTAAAFLADPYADEPGARMYRTGDLVRYRRDGQLEYLGRRDHQVKIHGQRIELGEIEHALRSVAGVLAAVVTAADGPAGQKVLVGYYLGEVEQDTIRAELARTLPESMVPRVLMGLESFPLNANSKLDRKALPAPLFVTRAEGRPAVTRREKLLCEIYEEVLGAAGVGLDDHFFELGGHSLLAVRLIHRINAVFGLDMGVCMVFEWPTVDEMNALLNRAFAERGIAPEQWD</sequence>
<dbReference type="GO" id="GO:0043041">
    <property type="term" value="P:amino acid activation for nonribosomal peptide biosynthetic process"/>
    <property type="evidence" value="ECO:0007669"/>
    <property type="project" value="TreeGrafter"/>
</dbReference>
<organism evidence="5">
    <name type="scientific">Streptomyces sp. NBC_01393</name>
    <dbReference type="NCBI Taxonomy" id="2903851"/>
    <lineage>
        <taxon>Bacteria</taxon>
        <taxon>Bacillati</taxon>
        <taxon>Actinomycetota</taxon>
        <taxon>Actinomycetes</taxon>
        <taxon>Kitasatosporales</taxon>
        <taxon>Streptomycetaceae</taxon>
        <taxon>Streptomyces</taxon>
    </lineage>
</organism>
<protein>
    <submittedName>
        <fullName evidence="5">Amino acid adenylation domain-containing protein</fullName>
    </submittedName>
</protein>
<dbReference type="SUPFAM" id="SSF56801">
    <property type="entry name" value="Acetyl-CoA synthetase-like"/>
    <property type="match status" value="1"/>
</dbReference>
<dbReference type="GO" id="GO:0008610">
    <property type="term" value="P:lipid biosynthetic process"/>
    <property type="evidence" value="ECO:0007669"/>
    <property type="project" value="UniProtKB-ARBA"/>
</dbReference>
<dbReference type="CDD" id="cd05930">
    <property type="entry name" value="A_NRPS"/>
    <property type="match status" value="1"/>
</dbReference>
<dbReference type="Gene3D" id="3.30.559.10">
    <property type="entry name" value="Chloramphenicol acetyltransferase-like domain"/>
    <property type="match status" value="1"/>
</dbReference>